<name>A0ABQ4N727_9BACL</name>
<comment type="caution">
    <text evidence="5">The sequence shown here is derived from an EMBL/GenBank/DDBJ whole genome shotgun (WGS) entry which is preliminary data.</text>
</comment>
<evidence type="ECO:0000256" key="2">
    <source>
        <dbReference type="ARBA" id="ARBA00023163"/>
    </source>
</evidence>
<feature type="compositionally biased region" description="Polar residues" evidence="3">
    <location>
        <begin position="60"/>
        <end position="76"/>
    </location>
</feature>
<keyword evidence="1" id="KW-0805">Transcription regulation</keyword>
<proteinExistence type="predicted"/>
<dbReference type="Proteomes" id="UP000680304">
    <property type="component" value="Unassembled WGS sequence"/>
</dbReference>
<dbReference type="InterPro" id="IPR050313">
    <property type="entry name" value="Carb_Metab_HTH_regulators"/>
</dbReference>
<dbReference type="InterPro" id="IPR036390">
    <property type="entry name" value="WH_DNA-bd_sf"/>
</dbReference>
<feature type="domain" description="HTH deoR-type" evidence="4">
    <location>
        <begin position="9"/>
        <end position="64"/>
    </location>
</feature>
<evidence type="ECO:0000313" key="6">
    <source>
        <dbReference type="Proteomes" id="UP000680304"/>
    </source>
</evidence>
<sequence>MLDSPFSKTDQRRQLLLKALSERGAMTIPEMMELAGCSKATIVRDLDLLAGRGLIIRTINGAQPQSSPGPSGQELSFQEKKHLQSAEKMAIARRAVSLVEEGDVVGLTGGTTTFLIAWLLRSRVNITVVTNAVNIAASLAESEGVQVVVTGGVMRGKSYELCGPLALKTLEELHIGKMFLGVDGVSLENGLTTHSEFEAQTNRLFIAHAQQTYAVFDHTKWERTSLFPIAPLSSANALITDKPPSAAMLDRLRAENIPVYVAKP</sequence>
<dbReference type="EMBL" id="BOVJ01000076">
    <property type="protein sequence ID" value="GIQ63989.1"/>
    <property type="molecule type" value="Genomic_DNA"/>
</dbReference>
<dbReference type="SUPFAM" id="SSF46785">
    <property type="entry name" value="Winged helix' DNA-binding domain"/>
    <property type="match status" value="1"/>
</dbReference>
<dbReference type="InterPro" id="IPR037171">
    <property type="entry name" value="NagB/RpiA_transferase-like"/>
</dbReference>
<evidence type="ECO:0000313" key="5">
    <source>
        <dbReference type="EMBL" id="GIQ63989.1"/>
    </source>
</evidence>
<dbReference type="SUPFAM" id="SSF100950">
    <property type="entry name" value="NagB/RpiA/CoA transferase-like"/>
    <property type="match status" value="1"/>
</dbReference>
<evidence type="ECO:0000256" key="1">
    <source>
        <dbReference type="ARBA" id="ARBA00023015"/>
    </source>
</evidence>
<protein>
    <submittedName>
        <fullName evidence="5">GntR family transcriptional regulator</fullName>
    </submittedName>
</protein>
<reference evidence="5 6" key="1">
    <citation type="submission" date="2021-04" db="EMBL/GenBank/DDBJ databases">
        <title>Draft genome sequence of Paenibacillus cisolokensis, LC2-13A.</title>
        <authorList>
            <person name="Uke A."/>
            <person name="Chhe C."/>
            <person name="Baramee S."/>
            <person name="Kosugi A."/>
        </authorList>
    </citation>
    <scope>NUCLEOTIDE SEQUENCE [LARGE SCALE GENOMIC DNA]</scope>
    <source>
        <strain evidence="5 6">LC2-13A</strain>
    </source>
</reference>
<accession>A0ABQ4N727</accession>
<keyword evidence="6" id="KW-1185">Reference proteome</keyword>
<dbReference type="SMART" id="SM01134">
    <property type="entry name" value="DeoRC"/>
    <property type="match status" value="1"/>
</dbReference>
<dbReference type="Pfam" id="PF08220">
    <property type="entry name" value="HTH_DeoR"/>
    <property type="match status" value="1"/>
</dbReference>
<dbReference type="InterPro" id="IPR001034">
    <property type="entry name" value="DeoR_HTH"/>
</dbReference>
<dbReference type="RefSeq" id="WP_213528937.1">
    <property type="nucleotide sequence ID" value="NZ_BOVJ01000076.1"/>
</dbReference>
<dbReference type="Gene3D" id="3.40.50.1360">
    <property type="match status" value="1"/>
</dbReference>
<evidence type="ECO:0000259" key="4">
    <source>
        <dbReference type="PROSITE" id="PS51000"/>
    </source>
</evidence>
<feature type="region of interest" description="Disordered" evidence="3">
    <location>
        <begin position="60"/>
        <end position="79"/>
    </location>
</feature>
<dbReference type="InterPro" id="IPR014036">
    <property type="entry name" value="DeoR-like_C"/>
</dbReference>
<evidence type="ECO:0000256" key="3">
    <source>
        <dbReference type="SAM" id="MobiDB-lite"/>
    </source>
</evidence>
<dbReference type="Pfam" id="PF00455">
    <property type="entry name" value="DeoRC"/>
    <property type="match status" value="1"/>
</dbReference>
<dbReference type="PANTHER" id="PTHR30363">
    <property type="entry name" value="HTH-TYPE TRANSCRIPTIONAL REGULATOR SRLR-RELATED"/>
    <property type="match status" value="1"/>
</dbReference>
<dbReference type="PROSITE" id="PS51000">
    <property type="entry name" value="HTH_DEOR_2"/>
    <property type="match status" value="1"/>
</dbReference>
<organism evidence="5 6">
    <name type="scientific">Paenibacillus cisolokensis</name>
    <dbReference type="NCBI Taxonomy" id="1658519"/>
    <lineage>
        <taxon>Bacteria</taxon>
        <taxon>Bacillati</taxon>
        <taxon>Bacillota</taxon>
        <taxon>Bacilli</taxon>
        <taxon>Bacillales</taxon>
        <taxon>Paenibacillaceae</taxon>
        <taxon>Paenibacillus</taxon>
    </lineage>
</organism>
<dbReference type="PANTHER" id="PTHR30363:SF44">
    <property type="entry name" value="AGA OPERON TRANSCRIPTIONAL REPRESSOR-RELATED"/>
    <property type="match status" value="1"/>
</dbReference>
<gene>
    <name evidence="5" type="ORF">PACILC2_25570</name>
</gene>
<keyword evidence="2" id="KW-0804">Transcription</keyword>
<dbReference type="SMART" id="SM00420">
    <property type="entry name" value="HTH_DEOR"/>
    <property type="match status" value="1"/>
</dbReference>